<comment type="caution">
    <text evidence="3">The sequence shown here is derived from an EMBL/GenBank/DDBJ whole genome shotgun (WGS) entry which is preliminary data.</text>
</comment>
<feature type="compositionally biased region" description="Basic and acidic residues" evidence="2">
    <location>
        <begin position="267"/>
        <end position="284"/>
    </location>
</feature>
<feature type="region of interest" description="Disordered" evidence="2">
    <location>
        <begin position="252"/>
        <end position="293"/>
    </location>
</feature>
<keyword evidence="1" id="KW-0175">Coiled coil</keyword>
<accession>L7FH82</accession>
<proteinExistence type="predicted"/>
<evidence type="ECO:0000256" key="1">
    <source>
        <dbReference type="SAM" id="Coils"/>
    </source>
</evidence>
<dbReference type="PATRIC" id="fig|698760.3.peg.1306"/>
<name>L7FH82_STRT8</name>
<feature type="coiled-coil region" evidence="1">
    <location>
        <begin position="129"/>
        <end position="156"/>
    </location>
</feature>
<organism evidence="3 4">
    <name type="scientific">Streptomyces turgidiscabies (strain Car8)</name>
    <dbReference type="NCBI Taxonomy" id="698760"/>
    <lineage>
        <taxon>Bacteria</taxon>
        <taxon>Bacillati</taxon>
        <taxon>Actinomycetota</taxon>
        <taxon>Actinomycetes</taxon>
        <taxon>Kitasatosporales</taxon>
        <taxon>Streptomycetaceae</taxon>
        <taxon>Streptomyces</taxon>
    </lineage>
</organism>
<reference evidence="3 4" key="1">
    <citation type="journal article" date="2011" name="Plasmid">
        <title>Streptomyces turgidiscabies Car8 contains a modular pathogenicity island that shares virulence genes with other actinobacterial plant pathogens.</title>
        <authorList>
            <person name="Huguet-Tapia J.C."/>
            <person name="Badger J.H."/>
            <person name="Loria R."/>
            <person name="Pettis G.S."/>
        </authorList>
    </citation>
    <scope>NUCLEOTIDE SEQUENCE [LARGE SCALE GENOMIC DNA]</scope>
    <source>
        <strain evidence="3 4">Car8</strain>
    </source>
</reference>
<sequence length="293" mass="31835">MGAGPCGVFGGGGMSDSINVRVTLDSYDVVHPSQKQTQVYVQIPEVGRASWLLDASFYAALRNEPWPHVIDEAHNDYMRRGVVSDSTSAAARQAIVDWLLLSEGADYDTRYDAVQAAWEADQARRHPVARKLLAENETLKARVTELESDLATANGVLEDVAEARRAGAVQALPWAHAMPDGDLSGFLNDLVSAAMGRWQSDPEVPDREVLAAVEKACAAWRTPGEGFRSDPEPDECPCPPADRPHQVGCFFDGVPVSPPSERPVVSSREEPHDSPLHHDWRIGHDLPSTGGAE</sequence>
<dbReference type="Proteomes" id="UP000010931">
    <property type="component" value="Unassembled WGS sequence"/>
</dbReference>
<evidence type="ECO:0000256" key="2">
    <source>
        <dbReference type="SAM" id="MobiDB-lite"/>
    </source>
</evidence>
<protein>
    <submittedName>
        <fullName evidence="3">Uncharacterized protein</fullName>
    </submittedName>
</protein>
<gene>
    <name evidence="3" type="ORF">STRTUCAR8_08638</name>
</gene>
<evidence type="ECO:0000313" key="3">
    <source>
        <dbReference type="EMBL" id="ELP70045.1"/>
    </source>
</evidence>
<dbReference type="AlphaFoldDB" id="L7FH82"/>
<evidence type="ECO:0000313" key="4">
    <source>
        <dbReference type="Proteomes" id="UP000010931"/>
    </source>
</evidence>
<keyword evidence="4" id="KW-1185">Reference proteome</keyword>
<dbReference type="EMBL" id="AEJB01000107">
    <property type="protein sequence ID" value="ELP70045.1"/>
    <property type="molecule type" value="Genomic_DNA"/>
</dbReference>